<sequence>MTFFYASWWVCAEWSKDGPRAGVGIRLGLDLKKLAERAASWRVADTFGAREWAFWIASEEILK</sequence>
<evidence type="ECO:0000313" key="2">
    <source>
        <dbReference type="Proteomes" id="UP001154282"/>
    </source>
</evidence>
<accession>A0AAV0LCK6</accession>
<dbReference type="AlphaFoldDB" id="A0AAV0LCK6"/>
<proteinExistence type="predicted"/>
<dbReference type="Proteomes" id="UP001154282">
    <property type="component" value="Unassembled WGS sequence"/>
</dbReference>
<organism evidence="1 2">
    <name type="scientific">Linum tenue</name>
    <dbReference type="NCBI Taxonomy" id="586396"/>
    <lineage>
        <taxon>Eukaryota</taxon>
        <taxon>Viridiplantae</taxon>
        <taxon>Streptophyta</taxon>
        <taxon>Embryophyta</taxon>
        <taxon>Tracheophyta</taxon>
        <taxon>Spermatophyta</taxon>
        <taxon>Magnoliopsida</taxon>
        <taxon>eudicotyledons</taxon>
        <taxon>Gunneridae</taxon>
        <taxon>Pentapetalae</taxon>
        <taxon>rosids</taxon>
        <taxon>fabids</taxon>
        <taxon>Malpighiales</taxon>
        <taxon>Linaceae</taxon>
        <taxon>Linum</taxon>
    </lineage>
</organism>
<keyword evidence="2" id="KW-1185">Reference proteome</keyword>
<reference evidence="1" key="1">
    <citation type="submission" date="2022-08" db="EMBL/GenBank/DDBJ databases">
        <authorList>
            <person name="Gutierrez-Valencia J."/>
        </authorList>
    </citation>
    <scope>NUCLEOTIDE SEQUENCE</scope>
</reference>
<dbReference type="EMBL" id="CAMGYJ010000006">
    <property type="protein sequence ID" value="CAI0432128.1"/>
    <property type="molecule type" value="Genomic_DNA"/>
</dbReference>
<gene>
    <name evidence="1" type="ORF">LITE_LOCUS23297</name>
</gene>
<protein>
    <submittedName>
        <fullName evidence="1">Uncharacterized protein</fullName>
    </submittedName>
</protein>
<name>A0AAV0LCK6_9ROSI</name>
<comment type="caution">
    <text evidence="1">The sequence shown here is derived from an EMBL/GenBank/DDBJ whole genome shotgun (WGS) entry which is preliminary data.</text>
</comment>
<evidence type="ECO:0000313" key="1">
    <source>
        <dbReference type="EMBL" id="CAI0432128.1"/>
    </source>
</evidence>